<name>A0AC35TQP4_9BILA</name>
<proteinExistence type="predicted"/>
<dbReference type="Proteomes" id="UP000095286">
    <property type="component" value="Unplaced"/>
</dbReference>
<reference evidence="2" key="1">
    <citation type="submission" date="2016-11" db="UniProtKB">
        <authorList>
            <consortium name="WormBaseParasite"/>
        </authorList>
    </citation>
    <scope>IDENTIFICATION</scope>
    <source>
        <strain evidence="2">KR3021</strain>
    </source>
</reference>
<evidence type="ECO:0000313" key="2">
    <source>
        <dbReference type="WBParaSite" id="RSKR_0000304400.1"/>
    </source>
</evidence>
<sequence length="1582" mass="179924">MSRDKDWSLWQDREIMFDSYESASGESGRIPSLQSSVYTSLNRLVLSTLYSTDAVATRLLRNSLFSTQRNLHFANLPKKKPPRDKIQHSTSDIMSLSIPINYKEICVPDDDLDAVAAELSYRINSLPTGPTEEQIVQYAKSIIPSSIRCQLMKKLGNQFNLMTLEILYSHLSNNDASESIGISIGNLMAASQGRNESAQRFVERVFRLGRKATYSDETIAALLLQKLPLSNMEQIIKLGSKPTEATIARLYMDIDMTKTLLAQTHNSANITPPSWTPYNSYNPKNRNSYQKNPDKEQGFQLSPKGWGFPSTDQGKQAPQQSSSHLPSNQQQLSIQEKQLSKDQEIDFPPFKIPEQRPEENIMLLQTVISDNISDSDSYSSLLQHDLSHPLTNDIISCVLDTGSKNNYFPLHLNPPNIDLKPENFLLVGYNGEPVPITHSFEWQIESKAHKFYIVSKIDKPIIGWETLSLLSQIDLKELARKKLASLENSVDSNIPDGIKAFLNENPALWDDTKLPSHLEASFPFKSDIRLAGVTKRSYIPNIHAERIYEHFDKRVLTGEMTRIYNPEVASPIVIAKKGEHDFRICMAACNLNEHIHNIPIVLPDIHQLLSTIKLGSKFTRLDLKEAFNQINLDEESKRFAVIRVGNRFYRCNRLQFGFNIATYLFSHGLKCALFGGAKPQGNSGNLRPLVRTTIAEFPGPPVTHVIHHVDDIFIGGSDEEHEAQVLLVLQRLAHLNLKINLSKCQFNTSSTEFLGFYLKATLKDGAIHHQLSITNNKLLDYWTVTPPKSLKQLQKILGTLEFTRQFTEQYSDLLMSLRDLDKKLYDNKIDVTHKKMLQVLNVKLSSNIILAPLQQQTYARVDVHNSKNSLSAVISISFDNSNFSICRVFSRWLKDAEGSYTCEELQVLTILEVCQKFEYIISTLDTTFRLFGNNTSFHKYWFNFPNSCYVRSRQTKFKFLLAHFPNVKIMCRSKFDDFTCKILHFAEDKEKLCSEMDQSTLSTILTLTESLEDYYDDLRIDRTTLSKKTESDDHYKKLLKALRTNNLDLLKKSSLWRYLSRNPRLLRLDGSLVYFGERLILPKDELNPLLAFLHRSHAGLAGMKKEYRASYLLPGFDKELEKYFIQCTTCRKFMNTKKQELTHWVSSEIPNERVHMDFGQISPGHYILVLVDSFSNFVYIRLTKSMTSGTVVDILKQYFLLYGKIQVLVADNAPQFKSHDIVNFLDHSNTLALYSPIFSPTANGVAEKAIQTAKHLVKKIMESGSPISEAITEAMITHNNTISTKEQTKTPMEIFLNRANLSKITIQLKKQDTWEDGWLIAEISDRLKLIRLLNNRIVLLSADQVRIIPKNESSSAHSIKSQEITREHSTNTQETKTAPSSSNTLSIPIQPHTMPDEITSEKHPIPDILDTSTLDVGAIDVFQFTSSIPIEDFEIYTDGSKNKLTGCHAAIIYMKNGTLHGQRMELLQTDETHQSAETAALYLALSYINSSSNKEEKWIISTDNTCVKQNFQKLKDGREINFQPSSRFWSQLSKLSLTDNIQLVQEDRSTTLGNVYADALARDGPQAVEKVDTSLFASPKKT</sequence>
<accession>A0AC35TQP4</accession>
<dbReference type="WBParaSite" id="RSKR_0000304400.1">
    <property type="protein sequence ID" value="RSKR_0000304400.1"/>
    <property type="gene ID" value="RSKR_0000304400"/>
</dbReference>
<organism evidence="1 2">
    <name type="scientific">Rhabditophanes sp. KR3021</name>
    <dbReference type="NCBI Taxonomy" id="114890"/>
    <lineage>
        <taxon>Eukaryota</taxon>
        <taxon>Metazoa</taxon>
        <taxon>Ecdysozoa</taxon>
        <taxon>Nematoda</taxon>
        <taxon>Chromadorea</taxon>
        <taxon>Rhabditida</taxon>
        <taxon>Tylenchina</taxon>
        <taxon>Panagrolaimomorpha</taxon>
        <taxon>Strongyloidoidea</taxon>
        <taxon>Alloionematidae</taxon>
        <taxon>Rhabditophanes</taxon>
    </lineage>
</organism>
<protein>
    <submittedName>
        <fullName evidence="2">Reverse transcriptase domain-containing protein</fullName>
    </submittedName>
</protein>
<evidence type="ECO:0000313" key="1">
    <source>
        <dbReference type="Proteomes" id="UP000095286"/>
    </source>
</evidence>